<dbReference type="Pfam" id="PF26162">
    <property type="entry name" value="YwzD"/>
    <property type="match status" value="1"/>
</dbReference>
<dbReference type="EMBL" id="JAOTPO010000006">
    <property type="protein sequence ID" value="MDE5413787.1"/>
    <property type="molecule type" value="Genomic_DNA"/>
</dbReference>
<dbReference type="InterPro" id="IPR058930">
    <property type="entry name" value="YwzD"/>
</dbReference>
<gene>
    <name evidence="1" type="ORF">N7Z68_10350</name>
</gene>
<accession>A0ABT5VGC7</accession>
<comment type="caution">
    <text evidence="1">The sequence shown here is derived from an EMBL/GenBank/DDBJ whole genome shotgun (WGS) entry which is preliminary data.</text>
</comment>
<dbReference type="Proteomes" id="UP001148125">
    <property type="component" value="Unassembled WGS sequence"/>
</dbReference>
<keyword evidence="2" id="KW-1185">Reference proteome</keyword>
<name>A0ABT5VGC7_9BACI</name>
<sequence>MGISEKLTQEKFETILKKVYDIGQTESQMDAKTLVEEIKQQIIEVTTSTNATSKGDK</sequence>
<reference evidence="1" key="1">
    <citation type="submission" date="2024-05" db="EMBL/GenBank/DDBJ databases">
        <title>Alkalihalobacillus sp. strain MEB203 novel alkaliphilic bacterium from Lonar Lake, India.</title>
        <authorList>
            <person name="Joshi A."/>
            <person name="Thite S."/>
            <person name="Mengade P."/>
        </authorList>
    </citation>
    <scope>NUCLEOTIDE SEQUENCE</scope>
    <source>
        <strain evidence="1">MEB 203</strain>
    </source>
</reference>
<dbReference type="RefSeq" id="WP_275118407.1">
    <property type="nucleotide sequence ID" value="NZ_JAOTPO010000006.1"/>
</dbReference>
<protein>
    <submittedName>
        <fullName evidence="1">Uncharacterized protein</fullName>
    </submittedName>
</protein>
<organism evidence="1 2">
    <name type="scientific">Alkalihalobacterium chitinilyticum</name>
    <dbReference type="NCBI Taxonomy" id="2980103"/>
    <lineage>
        <taxon>Bacteria</taxon>
        <taxon>Bacillati</taxon>
        <taxon>Bacillota</taxon>
        <taxon>Bacilli</taxon>
        <taxon>Bacillales</taxon>
        <taxon>Bacillaceae</taxon>
        <taxon>Alkalihalobacterium</taxon>
    </lineage>
</organism>
<proteinExistence type="predicted"/>
<evidence type="ECO:0000313" key="2">
    <source>
        <dbReference type="Proteomes" id="UP001148125"/>
    </source>
</evidence>
<evidence type="ECO:0000313" key="1">
    <source>
        <dbReference type="EMBL" id="MDE5413787.1"/>
    </source>
</evidence>